<gene>
    <name evidence="2" type="ORF">BG011_002010</name>
</gene>
<evidence type="ECO:0000256" key="1">
    <source>
        <dbReference type="SAM" id="MobiDB-lite"/>
    </source>
</evidence>
<feature type="compositionally biased region" description="Polar residues" evidence="1">
    <location>
        <begin position="227"/>
        <end position="242"/>
    </location>
</feature>
<name>A0A9P6QH51_9FUNG</name>
<feature type="compositionally biased region" description="Low complexity" evidence="1">
    <location>
        <begin position="36"/>
        <end position="45"/>
    </location>
</feature>
<feature type="compositionally biased region" description="Low complexity" evidence="1">
    <location>
        <begin position="208"/>
        <end position="226"/>
    </location>
</feature>
<keyword evidence="3" id="KW-1185">Reference proteome</keyword>
<feature type="region of interest" description="Disordered" evidence="1">
    <location>
        <begin position="1"/>
        <end position="58"/>
    </location>
</feature>
<accession>A0A9P6QH51</accession>
<feature type="compositionally biased region" description="Basic and acidic residues" evidence="1">
    <location>
        <begin position="142"/>
        <end position="157"/>
    </location>
</feature>
<protein>
    <submittedName>
        <fullName evidence="2">Uncharacterized protein</fullName>
    </submittedName>
</protein>
<reference evidence="2" key="1">
    <citation type="journal article" date="2020" name="Fungal Divers.">
        <title>Resolving the Mortierellaceae phylogeny through synthesis of multi-gene phylogenetics and phylogenomics.</title>
        <authorList>
            <person name="Vandepol N."/>
            <person name="Liber J."/>
            <person name="Desiro A."/>
            <person name="Na H."/>
            <person name="Kennedy M."/>
            <person name="Barry K."/>
            <person name="Grigoriev I.V."/>
            <person name="Miller A.N."/>
            <person name="O'Donnell K."/>
            <person name="Stajich J.E."/>
            <person name="Bonito G."/>
        </authorList>
    </citation>
    <scope>NUCLEOTIDE SEQUENCE</scope>
    <source>
        <strain evidence="2">KOD948</strain>
    </source>
</reference>
<proteinExistence type="predicted"/>
<evidence type="ECO:0000313" key="2">
    <source>
        <dbReference type="EMBL" id="KAG0266520.1"/>
    </source>
</evidence>
<feature type="region of interest" description="Disordered" evidence="1">
    <location>
        <begin position="130"/>
        <end position="157"/>
    </location>
</feature>
<feature type="region of interest" description="Disordered" evidence="1">
    <location>
        <begin position="186"/>
        <end position="265"/>
    </location>
</feature>
<evidence type="ECO:0000313" key="3">
    <source>
        <dbReference type="Proteomes" id="UP000726737"/>
    </source>
</evidence>
<dbReference type="AlphaFoldDB" id="A0A9P6QH51"/>
<comment type="caution">
    <text evidence="2">The sequence shown here is derived from an EMBL/GenBank/DDBJ whole genome shotgun (WGS) entry which is preliminary data.</text>
</comment>
<organism evidence="2 3">
    <name type="scientific">Mortierella polycephala</name>
    <dbReference type="NCBI Taxonomy" id="41804"/>
    <lineage>
        <taxon>Eukaryota</taxon>
        <taxon>Fungi</taxon>
        <taxon>Fungi incertae sedis</taxon>
        <taxon>Mucoromycota</taxon>
        <taxon>Mortierellomycotina</taxon>
        <taxon>Mortierellomycetes</taxon>
        <taxon>Mortierellales</taxon>
        <taxon>Mortierellaceae</taxon>
        <taxon>Mortierella</taxon>
    </lineage>
</organism>
<sequence length="445" mass="48229">MSTTMVHKYQTLKAKKSTKRLSSEEIFHPQHTRSASTPSPTSPTTDKTGVPPPPQPVPYAQFITDLITAFNSLSAPTSSSTLHTSFQGVDHEAHVDFRQKKKVVKALQHADPAKVNEIIALLKAMPDPTAALAGTPQIPQQKTEKRNKAAEKEEAKTLKQQKLDLDLQEWDKVEKKWSWETQKSNDQLTGAIDPDSCKGPTSPSWWFPSILAPASSSPPSDTPTTAKDISTKSNVETPSTGFGSLWLTSKPKPPPEPKRSFSSGEQIAQAAASLLAIAAVAKPKAHDANVTTKSKTATGADATLHRQSSISTIKGANLKRILSTTKVASTDALDTKNSSYLVTTINSLTRQLMALQGPPPTHAISAYTFWWGYEIYIPHKCIARLEQVSNTSLIFFNFLSGAISTIPGLAALVPIAKIISAWVGYQWSVIKTEDQGKGVVISATW</sequence>
<dbReference type="OrthoDB" id="2434934at2759"/>
<dbReference type="Proteomes" id="UP000726737">
    <property type="component" value="Unassembled WGS sequence"/>
</dbReference>
<dbReference type="EMBL" id="JAAAJA010000016">
    <property type="protein sequence ID" value="KAG0266520.1"/>
    <property type="molecule type" value="Genomic_DNA"/>
</dbReference>